<comment type="caution">
    <text evidence="2">The sequence shown here is derived from an EMBL/GenBank/DDBJ whole genome shotgun (WGS) entry which is preliminary data.</text>
</comment>
<evidence type="ECO:0000313" key="3">
    <source>
        <dbReference type="Proteomes" id="UP001189429"/>
    </source>
</evidence>
<keyword evidence="3" id="KW-1185">Reference proteome</keyword>
<feature type="region of interest" description="Disordered" evidence="1">
    <location>
        <begin position="1"/>
        <end position="25"/>
    </location>
</feature>
<dbReference type="EMBL" id="CAUYUJ010017191">
    <property type="protein sequence ID" value="CAK0872697.1"/>
    <property type="molecule type" value="Genomic_DNA"/>
</dbReference>
<dbReference type="InterPro" id="IPR011990">
    <property type="entry name" value="TPR-like_helical_dom_sf"/>
</dbReference>
<protein>
    <submittedName>
        <fullName evidence="2">Uncharacterized protein</fullName>
    </submittedName>
</protein>
<dbReference type="Gene3D" id="1.25.40.10">
    <property type="entry name" value="Tetratricopeptide repeat domain"/>
    <property type="match status" value="1"/>
</dbReference>
<proteinExistence type="predicted"/>
<evidence type="ECO:0000256" key="1">
    <source>
        <dbReference type="SAM" id="MobiDB-lite"/>
    </source>
</evidence>
<reference evidence="2" key="1">
    <citation type="submission" date="2023-10" db="EMBL/GenBank/DDBJ databases">
        <authorList>
            <person name="Chen Y."/>
            <person name="Shah S."/>
            <person name="Dougan E. K."/>
            <person name="Thang M."/>
            <person name="Chan C."/>
        </authorList>
    </citation>
    <scope>NUCLEOTIDE SEQUENCE [LARGE SCALE GENOMIC DNA]</scope>
</reference>
<organism evidence="2 3">
    <name type="scientific">Prorocentrum cordatum</name>
    <dbReference type="NCBI Taxonomy" id="2364126"/>
    <lineage>
        <taxon>Eukaryota</taxon>
        <taxon>Sar</taxon>
        <taxon>Alveolata</taxon>
        <taxon>Dinophyceae</taxon>
        <taxon>Prorocentrales</taxon>
        <taxon>Prorocentraceae</taxon>
        <taxon>Prorocentrum</taxon>
    </lineage>
</organism>
<name>A0ABN9VHJ8_9DINO</name>
<evidence type="ECO:0000313" key="2">
    <source>
        <dbReference type="EMBL" id="CAK0872697.1"/>
    </source>
</evidence>
<dbReference type="Proteomes" id="UP001189429">
    <property type="component" value="Unassembled WGS sequence"/>
</dbReference>
<sequence>MLASPRGSRPSAAAPTAATAARRSAGRWGEPVQLLREALRYRLGISAGIHTLAVSACGKRKQWQQALSLLGEMGSVMLEPDVISTTP</sequence>
<accession>A0ABN9VHJ8</accession>
<gene>
    <name evidence="2" type="ORF">PCOR1329_LOCUS58079</name>
</gene>